<keyword evidence="1" id="KW-0802">TPR repeat</keyword>
<gene>
    <name evidence="2" type="ORF">SAMN02787118_103106</name>
</gene>
<evidence type="ECO:0000313" key="2">
    <source>
        <dbReference type="EMBL" id="SFE96682.1"/>
    </source>
</evidence>
<dbReference type="AlphaFoldDB" id="A0A1I2EUB9"/>
<protein>
    <submittedName>
        <fullName evidence="2">Tetratricopeptide (TPR) repeat</fullName>
    </submittedName>
</protein>
<dbReference type="InterPro" id="IPR019734">
    <property type="entry name" value="TPR_rpt"/>
</dbReference>
<dbReference type="EMBL" id="FONR01000003">
    <property type="protein sequence ID" value="SFE96682.1"/>
    <property type="molecule type" value="Genomic_DNA"/>
</dbReference>
<evidence type="ECO:0000256" key="1">
    <source>
        <dbReference type="PROSITE-ProRule" id="PRU00339"/>
    </source>
</evidence>
<proteinExistence type="predicted"/>
<reference evidence="2 3" key="1">
    <citation type="submission" date="2016-10" db="EMBL/GenBank/DDBJ databases">
        <authorList>
            <person name="de Groot N.N."/>
        </authorList>
    </citation>
    <scope>NUCLEOTIDE SEQUENCE [LARGE SCALE GENOMIC DNA]</scope>
    <source>
        <strain evidence="2 3">OK461</strain>
    </source>
</reference>
<name>A0A1I2EUB9_9ACTN</name>
<organism evidence="2 3">
    <name type="scientific">Streptomyces mirabilis</name>
    <dbReference type="NCBI Taxonomy" id="68239"/>
    <lineage>
        <taxon>Bacteria</taxon>
        <taxon>Bacillati</taxon>
        <taxon>Actinomycetota</taxon>
        <taxon>Actinomycetes</taxon>
        <taxon>Kitasatosporales</taxon>
        <taxon>Streptomycetaceae</taxon>
        <taxon>Streptomyces</taxon>
    </lineage>
</organism>
<accession>A0A1I2EUB9</accession>
<dbReference type="Pfam" id="PF14559">
    <property type="entry name" value="TPR_19"/>
    <property type="match status" value="1"/>
</dbReference>
<sequence length="348" mass="37029">MAVPPGMRKGHSTFGRGYSPAMSNQSVAAGVGLARVMAHCGGSPVSAVEFLVGAIASAPTDPEPYTALAELWRDRRAELQEGLEGDGSLSAVLAQAYFLFLEGNMDDAVMALGSVTGVRPDVAWCAAPWFGDARFLGAVSSEALAEACLRTLDYGHDLDTDEMRERFAPWFHAIDVVSERSPAPESLAAMARLPRACGRYALSFALCDRADATDRVMWTAVARAATWRVMGDLDQAAAAFEDALSLDPANWSLYLDLADVRAGQGDFATAVGLVERGLAYAPHEVSLRAAGAAYRTRLSGSSEDLRALTVLAPELANISYRKLLIDYACAGPGLPRGLVAKARSIREN</sequence>
<evidence type="ECO:0000313" key="3">
    <source>
        <dbReference type="Proteomes" id="UP000181942"/>
    </source>
</evidence>
<dbReference type="PROSITE" id="PS50005">
    <property type="entry name" value="TPR"/>
    <property type="match status" value="1"/>
</dbReference>
<dbReference type="Proteomes" id="UP000181942">
    <property type="component" value="Unassembled WGS sequence"/>
</dbReference>
<dbReference type="InterPro" id="IPR011990">
    <property type="entry name" value="TPR-like_helical_dom_sf"/>
</dbReference>
<dbReference type="SUPFAM" id="SSF48452">
    <property type="entry name" value="TPR-like"/>
    <property type="match status" value="1"/>
</dbReference>
<dbReference type="Gene3D" id="1.25.40.10">
    <property type="entry name" value="Tetratricopeptide repeat domain"/>
    <property type="match status" value="1"/>
</dbReference>
<dbReference type="SMART" id="SM00028">
    <property type="entry name" value="TPR"/>
    <property type="match status" value="2"/>
</dbReference>
<feature type="repeat" description="TPR" evidence="1">
    <location>
        <begin position="217"/>
        <end position="250"/>
    </location>
</feature>